<dbReference type="Proteomes" id="UP000231693">
    <property type="component" value="Unassembled WGS sequence"/>
</dbReference>
<sequence length="191" mass="20161">MSATITASPALNRGSAAPTLSVEQSSPAITAVAVPRPARRSTRPAGTPLGAPPVLDVSHVRRPGPHRASARPLPSGAATSTRLPDPTGVACAVARTALEVLRGERPVAQLVRWVSPDVYEVLGRRARLLRDAPGSRTARDRVVVRRSRTVRLGDDAAEVTVVLVDGPRLRAAAARVEVHRGTWRVVALEIG</sequence>
<dbReference type="OrthoDB" id="3731420at2"/>
<evidence type="ECO:0000256" key="1">
    <source>
        <dbReference type="SAM" id="MobiDB-lite"/>
    </source>
</evidence>
<feature type="region of interest" description="Disordered" evidence="1">
    <location>
        <begin position="1"/>
        <end position="85"/>
    </location>
</feature>
<evidence type="ECO:0000313" key="2">
    <source>
        <dbReference type="EMBL" id="PJJ70024.1"/>
    </source>
</evidence>
<name>A0A2M9CDL2_9CELL</name>
<comment type="caution">
    <text evidence="2">The sequence shown here is derived from an EMBL/GenBank/DDBJ whole genome shotgun (WGS) entry which is preliminary data.</text>
</comment>
<evidence type="ECO:0000313" key="3">
    <source>
        <dbReference type="Proteomes" id="UP000231693"/>
    </source>
</evidence>
<dbReference type="AlphaFoldDB" id="A0A2M9CDL2"/>
<dbReference type="InterPro" id="IPR045596">
    <property type="entry name" value="DUF6459"/>
</dbReference>
<reference evidence="2 3" key="1">
    <citation type="submission" date="2017-11" db="EMBL/GenBank/DDBJ databases">
        <title>Genomic Encyclopedia of Archaeal and Bacterial Type Strains, Phase II (KMG-II): From Individual Species to Whole Genera.</title>
        <authorList>
            <person name="Goeker M."/>
        </authorList>
    </citation>
    <scope>NUCLEOTIDE SEQUENCE [LARGE SCALE GENOMIC DNA]</scope>
    <source>
        <strain evidence="2 3">DSM 25478</strain>
    </source>
</reference>
<accession>A0A2M9CDL2</accession>
<dbReference type="EMBL" id="PGFE01000004">
    <property type="protein sequence ID" value="PJJ70024.1"/>
    <property type="molecule type" value="Genomic_DNA"/>
</dbReference>
<gene>
    <name evidence="2" type="ORF">CLV28_2501</name>
</gene>
<proteinExistence type="predicted"/>
<keyword evidence="3" id="KW-1185">Reference proteome</keyword>
<protein>
    <submittedName>
        <fullName evidence="2">Uncharacterized protein</fullName>
    </submittedName>
</protein>
<dbReference type="RefSeq" id="WP_100423640.1">
    <property type="nucleotide sequence ID" value="NZ_BOOX01000007.1"/>
</dbReference>
<dbReference type="Pfam" id="PF20060">
    <property type="entry name" value="DUF6459"/>
    <property type="match status" value="1"/>
</dbReference>
<organism evidence="2 3">
    <name type="scientific">Sediminihabitans luteus</name>
    <dbReference type="NCBI Taxonomy" id="1138585"/>
    <lineage>
        <taxon>Bacteria</taxon>
        <taxon>Bacillati</taxon>
        <taxon>Actinomycetota</taxon>
        <taxon>Actinomycetes</taxon>
        <taxon>Micrococcales</taxon>
        <taxon>Cellulomonadaceae</taxon>
        <taxon>Sediminihabitans</taxon>
    </lineage>
</organism>
<feature type="compositionally biased region" description="Basic residues" evidence="1">
    <location>
        <begin position="60"/>
        <end position="69"/>
    </location>
</feature>